<gene>
    <name evidence="1" type="ORF">GH815_06930</name>
</gene>
<proteinExistence type="predicted"/>
<evidence type="ECO:0000313" key="1">
    <source>
        <dbReference type="EMBL" id="MRH20722.1"/>
    </source>
</evidence>
<dbReference type="EMBL" id="WJPO01000007">
    <property type="protein sequence ID" value="MRH20722.1"/>
    <property type="molecule type" value="Genomic_DNA"/>
</dbReference>
<evidence type="ECO:0000313" key="2">
    <source>
        <dbReference type="Proteomes" id="UP000466730"/>
    </source>
</evidence>
<protein>
    <submittedName>
        <fullName evidence="1">Uncharacterized protein</fullName>
    </submittedName>
</protein>
<reference evidence="1 2" key="1">
    <citation type="submission" date="2019-11" db="EMBL/GenBank/DDBJ databases">
        <title>Draft Whole-Genome sequence of the marine photosynthetic bacterium Rhodovulum strictum DSM 11289.</title>
        <authorList>
            <person name="Kyndt J.A."/>
            <person name="Meyer T.E."/>
        </authorList>
    </citation>
    <scope>NUCLEOTIDE SEQUENCE [LARGE SCALE GENOMIC DNA]</scope>
    <source>
        <strain evidence="1 2">DSM 11289</strain>
    </source>
</reference>
<organism evidence="1 2">
    <name type="scientific">Rhodovulum strictum</name>
    <dbReference type="NCBI Taxonomy" id="58314"/>
    <lineage>
        <taxon>Bacteria</taxon>
        <taxon>Pseudomonadati</taxon>
        <taxon>Pseudomonadota</taxon>
        <taxon>Alphaproteobacteria</taxon>
        <taxon>Rhodobacterales</taxon>
        <taxon>Paracoccaceae</taxon>
        <taxon>Rhodovulum</taxon>
    </lineage>
</organism>
<dbReference type="AlphaFoldDB" id="A0A844BI39"/>
<sequence>MDQTRILLEAELPPGTDPEIAREAAALLQEAIAGQPDLAEPEVSLGAERASAGIALIIDALVSYAPHLVAAAAGATTIFKAIEAAKALIAARPRDKGLSPAQRLIAELPLERIMLELEDGTRVPLTQLVRT</sequence>
<name>A0A844BI39_9RHOB</name>
<dbReference type="RefSeq" id="WP_153748027.1">
    <property type="nucleotide sequence ID" value="NZ_BAAADI010000049.1"/>
</dbReference>
<keyword evidence="2" id="KW-1185">Reference proteome</keyword>
<accession>A0A844BI39</accession>
<comment type="caution">
    <text evidence="1">The sequence shown here is derived from an EMBL/GenBank/DDBJ whole genome shotgun (WGS) entry which is preliminary data.</text>
</comment>
<dbReference type="Proteomes" id="UP000466730">
    <property type="component" value="Unassembled WGS sequence"/>
</dbReference>